<keyword evidence="2" id="KW-1185">Reference proteome</keyword>
<dbReference type="Proteomes" id="UP000245647">
    <property type="component" value="Unassembled WGS sequence"/>
</dbReference>
<evidence type="ECO:0000313" key="2">
    <source>
        <dbReference type="Proteomes" id="UP000245647"/>
    </source>
</evidence>
<sequence>MFKLSDSETELLLLSRRSSEFELVSDDFYRRCREIKLICPSVKSIKIEFFYGSTLSMLRNFIERNDVNYILNPLSCSVKKIHKYSIDPSVLLQKSGVPVIDVAGRATKGGVAQERKSVVNGNVFAEV</sequence>
<comment type="caution">
    <text evidence="1">The sequence shown here is derived from an EMBL/GenBank/DDBJ whole genome shotgun (WGS) entry which is preliminary data.</text>
</comment>
<evidence type="ECO:0000313" key="1">
    <source>
        <dbReference type="EMBL" id="PWG80248.1"/>
    </source>
</evidence>
<protein>
    <submittedName>
        <fullName evidence="1">Uncharacterized protein</fullName>
    </submittedName>
</protein>
<dbReference type="AlphaFoldDB" id="A0A2U2PFR3"/>
<organism evidence="1 2">
    <name type="scientific">Pararcticibacter amylolyticus</name>
    <dbReference type="NCBI Taxonomy" id="2173175"/>
    <lineage>
        <taxon>Bacteria</taxon>
        <taxon>Pseudomonadati</taxon>
        <taxon>Bacteroidota</taxon>
        <taxon>Sphingobacteriia</taxon>
        <taxon>Sphingobacteriales</taxon>
        <taxon>Sphingobacteriaceae</taxon>
        <taxon>Pararcticibacter</taxon>
    </lineage>
</organism>
<name>A0A2U2PFR3_9SPHI</name>
<gene>
    <name evidence="1" type="ORF">DDR33_13735</name>
</gene>
<dbReference type="EMBL" id="QEAS01000010">
    <property type="protein sequence ID" value="PWG80248.1"/>
    <property type="molecule type" value="Genomic_DNA"/>
</dbReference>
<accession>A0A2U2PFR3</accession>
<proteinExistence type="predicted"/>
<reference evidence="1 2" key="1">
    <citation type="submission" date="2018-04" db="EMBL/GenBank/DDBJ databases">
        <title>Pedobacter chongqingensis sp. nov., isolated from a rottenly hemp rope.</title>
        <authorList>
            <person name="Cai Y."/>
        </authorList>
    </citation>
    <scope>NUCLEOTIDE SEQUENCE [LARGE SCALE GENOMIC DNA]</scope>
    <source>
        <strain evidence="1 2">FJ4-8</strain>
    </source>
</reference>